<name>A0A840MP76_9PROT</name>
<comment type="caution">
    <text evidence="2">The sequence shown here is derived from an EMBL/GenBank/DDBJ whole genome shotgun (WGS) entry which is preliminary data.</text>
</comment>
<organism evidence="2 3">
    <name type="scientific">Chitinivorax tropicus</name>
    <dbReference type="NCBI Taxonomy" id="714531"/>
    <lineage>
        <taxon>Bacteria</taxon>
        <taxon>Pseudomonadati</taxon>
        <taxon>Pseudomonadota</taxon>
        <taxon>Betaproteobacteria</taxon>
        <taxon>Chitinivorax</taxon>
    </lineage>
</organism>
<keyword evidence="3" id="KW-1185">Reference proteome</keyword>
<protein>
    <submittedName>
        <fullName evidence="2">Glycosyltransferase involved in cell wall biosynthesis</fullName>
    </submittedName>
</protein>
<accession>A0A840MP76</accession>
<dbReference type="AlphaFoldDB" id="A0A840MP76"/>
<dbReference type="InterPro" id="IPR050194">
    <property type="entry name" value="Glycosyltransferase_grp1"/>
</dbReference>
<dbReference type="CDD" id="cd03801">
    <property type="entry name" value="GT4_PimA-like"/>
    <property type="match status" value="1"/>
</dbReference>
<dbReference type="RefSeq" id="WP_184034269.1">
    <property type="nucleotide sequence ID" value="NZ_JACHHY010000002.1"/>
</dbReference>
<dbReference type="SUPFAM" id="SSF53756">
    <property type="entry name" value="UDP-Glycosyltransferase/glycogen phosphorylase"/>
    <property type="match status" value="1"/>
</dbReference>
<dbReference type="EMBL" id="JACHHY010000002">
    <property type="protein sequence ID" value="MBB5017051.1"/>
    <property type="molecule type" value="Genomic_DNA"/>
</dbReference>
<dbReference type="Pfam" id="PF00534">
    <property type="entry name" value="Glycos_transf_1"/>
    <property type="match status" value="1"/>
</dbReference>
<sequence length="377" mass="42071">MPVITQLNLQRQFGGGEVYTRFLTAALAQLGWRTRLVVPADATCWQDMDLSNAILVPVLSAEDIANHIPVGEQVLTHGAMGGTAMAAVRAKCPLFGIAHMPSYGRSPLEFQEYRGVLAVSDYVRCSLHDIGVKHCFDQPLLGVADLDRLRGASAQPILATSRYDWDMRKGRDRLFAKMEPWIEPFIRRQRYQKQPGLTLGIVSRLTTIKQFPQLFTLLAPILGEFPNVRLEVFGAGGYASVRDLQRALKPVADRVRYWGHQRDVASVYRQLDFVMSGLPEKEALGLNLIEAQACNTPVLAVNAAPFTETVAHGKTGFLYQDPRQDGGADFRRLLSMLTTAASFPRPLECPEHLQQFSFDAFVKRVESALVFIQQRTI</sequence>
<reference evidence="2 3" key="1">
    <citation type="submission" date="2020-08" db="EMBL/GenBank/DDBJ databases">
        <title>Genomic Encyclopedia of Type Strains, Phase IV (KMG-IV): sequencing the most valuable type-strain genomes for metagenomic binning, comparative biology and taxonomic classification.</title>
        <authorList>
            <person name="Goeker M."/>
        </authorList>
    </citation>
    <scope>NUCLEOTIDE SEQUENCE [LARGE SCALE GENOMIC DNA]</scope>
    <source>
        <strain evidence="2 3">DSM 27165</strain>
    </source>
</reference>
<evidence type="ECO:0000313" key="2">
    <source>
        <dbReference type="EMBL" id="MBB5017051.1"/>
    </source>
</evidence>
<dbReference type="InterPro" id="IPR001296">
    <property type="entry name" value="Glyco_trans_1"/>
</dbReference>
<dbReference type="Gene3D" id="3.40.50.2000">
    <property type="entry name" value="Glycogen Phosphorylase B"/>
    <property type="match status" value="2"/>
</dbReference>
<gene>
    <name evidence="2" type="ORF">HNQ59_000313</name>
</gene>
<evidence type="ECO:0000259" key="1">
    <source>
        <dbReference type="Pfam" id="PF00534"/>
    </source>
</evidence>
<feature type="domain" description="Glycosyl transferase family 1" evidence="1">
    <location>
        <begin position="194"/>
        <end position="325"/>
    </location>
</feature>
<dbReference type="PANTHER" id="PTHR45947:SF3">
    <property type="entry name" value="SULFOQUINOVOSYL TRANSFERASE SQD2"/>
    <property type="match status" value="1"/>
</dbReference>
<evidence type="ECO:0000313" key="3">
    <source>
        <dbReference type="Proteomes" id="UP000575898"/>
    </source>
</evidence>
<dbReference type="Proteomes" id="UP000575898">
    <property type="component" value="Unassembled WGS sequence"/>
</dbReference>
<keyword evidence="2" id="KW-0808">Transferase</keyword>
<dbReference type="GO" id="GO:0016757">
    <property type="term" value="F:glycosyltransferase activity"/>
    <property type="evidence" value="ECO:0007669"/>
    <property type="project" value="InterPro"/>
</dbReference>
<dbReference type="PANTHER" id="PTHR45947">
    <property type="entry name" value="SULFOQUINOVOSYL TRANSFERASE SQD2"/>
    <property type="match status" value="1"/>
</dbReference>
<proteinExistence type="predicted"/>